<dbReference type="PRINTS" id="PR01853">
    <property type="entry name" value="YAJCTRNLCASE"/>
</dbReference>
<keyword evidence="5" id="KW-1003">Cell membrane</keyword>
<dbReference type="RefSeq" id="WP_060935820.1">
    <property type="nucleotide sequence ID" value="NZ_KQ960462.1"/>
</dbReference>
<dbReference type="OrthoDB" id="9800132at2"/>
<evidence type="ECO:0000256" key="11">
    <source>
        <dbReference type="SAM" id="Phobius"/>
    </source>
</evidence>
<keyword evidence="8 11" id="KW-1133">Transmembrane helix</keyword>
<gene>
    <name evidence="12" type="ORF">HMPREF3185_01709</name>
</gene>
<evidence type="ECO:0000256" key="3">
    <source>
        <dbReference type="ARBA" id="ARBA00014962"/>
    </source>
</evidence>
<dbReference type="SMART" id="SM01323">
    <property type="entry name" value="YajC"/>
    <property type="match status" value="1"/>
</dbReference>
<comment type="subcellular location">
    <subcellularLocation>
        <location evidence="1">Cell membrane</location>
        <topology evidence="1">Single-pass membrane protein</topology>
    </subcellularLocation>
</comment>
<keyword evidence="10 11" id="KW-0472">Membrane</keyword>
<keyword evidence="7" id="KW-0653">Protein transport</keyword>
<sequence length="104" mass="11451">MEMILLQAAGQNAGGGYSTIIMMVAIFVIFWLFMIRPQQKRQKELQQKREALGINDRIVTSGGLYGVIKDVKQTELVIEIADGVRVRVDKGSVFPAGDPESAAK</sequence>
<dbReference type="InterPro" id="IPR003849">
    <property type="entry name" value="Preprotein_translocase_YajC"/>
</dbReference>
<evidence type="ECO:0000256" key="6">
    <source>
        <dbReference type="ARBA" id="ARBA00022692"/>
    </source>
</evidence>
<reference evidence="13" key="1">
    <citation type="submission" date="2016-01" db="EMBL/GenBank/DDBJ databases">
        <authorList>
            <person name="Mitreva M."/>
            <person name="Pepin K.H."/>
            <person name="Mihindukulasuriya K.A."/>
            <person name="Fulton R."/>
            <person name="Fronick C."/>
            <person name="O'Laughlin M."/>
            <person name="Miner T."/>
            <person name="Herter B."/>
            <person name="Rosa B.A."/>
            <person name="Cordes M."/>
            <person name="Tomlinson C."/>
            <person name="Wollam A."/>
            <person name="Palsikar V.B."/>
            <person name="Mardis E.R."/>
            <person name="Wilson R.K."/>
        </authorList>
    </citation>
    <scope>NUCLEOTIDE SEQUENCE [LARGE SCALE GENOMIC DNA]</scope>
    <source>
        <strain evidence="13">KA00683</strain>
    </source>
</reference>
<evidence type="ECO:0000256" key="9">
    <source>
        <dbReference type="ARBA" id="ARBA00023010"/>
    </source>
</evidence>
<evidence type="ECO:0000313" key="13">
    <source>
        <dbReference type="Proteomes" id="UP000070224"/>
    </source>
</evidence>
<name>A0A134B3D9_9PORP</name>
<proteinExistence type="inferred from homology"/>
<keyword evidence="13" id="KW-1185">Reference proteome</keyword>
<feature type="transmembrane region" description="Helical" evidence="11">
    <location>
        <begin position="15"/>
        <end position="35"/>
    </location>
</feature>
<dbReference type="AlphaFoldDB" id="A0A134B3D9"/>
<comment type="caution">
    <text evidence="12">The sequence shown here is derived from an EMBL/GenBank/DDBJ whole genome shotgun (WGS) entry which is preliminary data.</text>
</comment>
<dbReference type="GO" id="GO:0005886">
    <property type="term" value="C:plasma membrane"/>
    <property type="evidence" value="ECO:0007669"/>
    <property type="project" value="UniProtKB-SubCell"/>
</dbReference>
<evidence type="ECO:0000256" key="8">
    <source>
        <dbReference type="ARBA" id="ARBA00022989"/>
    </source>
</evidence>
<keyword evidence="9" id="KW-0811">Translocation</keyword>
<comment type="similarity">
    <text evidence="2">Belongs to the YajC family.</text>
</comment>
<evidence type="ECO:0000256" key="10">
    <source>
        <dbReference type="ARBA" id="ARBA00023136"/>
    </source>
</evidence>
<dbReference type="PANTHER" id="PTHR33909">
    <property type="entry name" value="SEC TRANSLOCON ACCESSORY COMPLEX SUBUNIT YAJC"/>
    <property type="match status" value="1"/>
</dbReference>
<dbReference type="Pfam" id="PF02699">
    <property type="entry name" value="YajC"/>
    <property type="match status" value="1"/>
</dbReference>
<keyword evidence="4" id="KW-0813">Transport</keyword>
<dbReference type="NCBIfam" id="TIGR00739">
    <property type="entry name" value="yajC"/>
    <property type="match status" value="1"/>
</dbReference>
<dbReference type="PANTHER" id="PTHR33909:SF1">
    <property type="entry name" value="SEC TRANSLOCON ACCESSORY COMPLEX SUBUNIT YAJC"/>
    <property type="match status" value="1"/>
</dbReference>
<protein>
    <recommendedName>
        <fullName evidence="3">Sec translocon accessory complex subunit YajC</fullName>
    </recommendedName>
</protein>
<keyword evidence="6 11" id="KW-0812">Transmembrane</keyword>
<evidence type="ECO:0000256" key="1">
    <source>
        <dbReference type="ARBA" id="ARBA00004162"/>
    </source>
</evidence>
<dbReference type="EMBL" id="LSDK01000122">
    <property type="protein sequence ID" value="KXB74456.1"/>
    <property type="molecule type" value="Genomic_DNA"/>
</dbReference>
<evidence type="ECO:0000256" key="7">
    <source>
        <dbReference type="ARBA" id="ARBA00022927"/>
    </source>
</evidence>
<organism evidence="12 13">
    <name type="scientific">Porphyromonas somerae</name>
    <dbReference type="NCBI Taxonomy" id="322095"/>
    <lineage>
        <taxon>Bacteria</taxon>
        <taxon>Pseudomonadati</taxon>
        <taxon>Bacteroidota</taxon>
        <taxon>Bacteroidia</taxon>
        <taxon>Bacteroidales</taxon>
        <taxon>Porphyromonadaceae</taxon>
        <taxon>Porphyromonas</taxon>
    </lineage>
</organism>
<dbReference type="Proteomes" id="UP000070224">
    <property type="component" value="Unassembled WGS sequence"/>
</dbReference>
<dbReference type="GO" id="GO:0015031">
    <property type="term" value="P:protein transport"/>
    <property type="evidence" value="ECO:0007669"/>
    <property type="project" value="UniProtKB-KW"/>
</dbReference>
<dbReference type="PATRIC" id="fig|322095.3.peg.1684"/>
<evidence type="ECO:0000313" key="12">
    <source>
        <dbReference type="EMBL" id="KXB74456.1"/>
    </source>
</evidence>
<accession>A0A134B3D9</accession>
<evidence type="ECO:0000256" key="2">
    <source>
        <dbReference type="ARBA" id="ARBA00006742"/>
    </source>
</evidence>
<evidence type="ECO:0000256" key="4">
    <source>
        <dbReference type="ARBA" id="ARBA00022448"/>
    </source>
</evidence>
<evidence type="ECO:0000256" key="5">
    <source>
        <dbReference type="ARBA" id="ARBA00022475"/>
    </source>
</evidence>
<dbReference type="STRING" id="322095.HMPREF3185_01709"/>